<organism evidence="3 4">
    <name type="scientific">Candidatus Thiodiazotropha taylori</name>
    <dbReference type="NCBI Taxonomy" id="2792791"/>
    <lineage>
        <taxon>Bacteria</taxon>
        <taxon>Pseudomonadati</taxon>
        <taxon>Pseudomonadota</taxon>
        <taxon>Gammaproteobacteria</taxon>
        <taxon>Chromatiales</taxon>
        <taxon>Sedimenticolaceae</taxon>
        <taxon>Candidatus Thiodiazotropha</taxon>
    </lineage>
</organism>
<dbReference type="Pfam" id="PF08755">
    <property type="entry name" value="YccV-like"/>
    <property type="match status" value="1"/>
</dbReference>
<dbReference type="AlphaFoldDB" id="A0A944MCL1"/>
<dbReference type="EMBL" id="JAHHGM010000008">
    <property type="protein sequence ID" value="MBT2989438.1"/>
    <property type="molecule type" value="Genomic_DNA"/>
</dbReference>
<dbReference type="SUPFAM" id="SSF141255">
    <property type="entry name" value="YccV-like"/>
    <property type="match status" value="1"/>
</dbReference>
<keyword evidence="3" id="KW-0346">Stress response</keyword>
<protein>
    <recommendedName>
        <fullName evidence="1">Heat shock protein HspQ</fullName>
    </recommendedName>
</protein>
<evidence type="ECO:0000313" key="4">
    <source>
        <dbReference type="Proteomes" id="UP000770889"/>
    </source>
</evidence>
<dbReference type="GO" id="GO:0003677">
    <property type="term" value="F:DNA binding"/>
    <property type="evidence" value="ECO:0007669"/>
    <property type="project" value="UniProtKB-UniRule"/>
</dbReference>
<proteinExistence type="predicted"/>
<name>A0A944MCL1_9GAMM</name>
<dbReference type="InterPro" id="IPR036623">
    <property type="entry name" value="Hemimethylated_DNA-bd_sf"/>
</dbReference>
<dbReference type="PANTHER" id="PTHR48439:SF1">
    <property type="entry name" value="HEMIMETHYLATED DNA-BINDING DOMAIN-CONTAINING PROTEIN"/>
    <property type="match status" value="1"/>
</dbReference>
<feature type="domain" description="Hemimethylated DNA-binding" evidence="2">
    <location>
        <begin position="9"/>
        <end position="105"/>
    </location>
</feature>
<dbReference type="NCBIfam" id="TIGR02097">
    <property type="entry name" value="yccV"/>
    <property type="match status" value="1"/>
</dbReference>
<dbReference type="PANTHER" id="PTHR48439">
    <property type="entry name" value="HEMIMETHYLATED DNA-BINDING DOMAIN-CONTAINING PROTEIN"/>
    <property type="match status" value="1"/>
</dbReference>
<comment type="caution">
    <text evidence="3">The sequence shown here is derived from an EMBL/GenBank/DDBJ whole genome shotgun (WGS) entry which is preliminary data.</text>
</comment>
<evidence type="ECO:0000256" key="1">
    <source>
        <dbReference type="NCBIfam" id="TIGR02097"/>
    </source>
</evidence>
<reference evidence="3 4" key="1">
    <citation type="submission" date="2021-05" db="EMBL/GenBank/DDBJ databases">
        <title>Genetic and Functional Diversity in Clade A Lucinid endosymbionts from the Bahamas.</title>
        <authorList>
            <person name="Giani N.M."/>
            <person name="Engel A.S."/>
            <person name="Campbell B.J."/>
        </authorList>
    </citation>
    <scope>NUCLEOTIDE SEQUENCE [LARGE SCALE GENOMIC DNA]</scope>
    <source>
        <strain evidence="3">LUC16012Gg_MoonRockCtena</strain>
    </source>
</reference>
<sequence length="109" mass="12806">MSSEIETTKAKFSVGELVYHRLFDYRGVIVDVDAQFMLSDEWYDQVARSRPPKDQPWYRVLVHSSNNETYVAERNLTIDTNIEPVDHPLVKEFFDDFVDGRYTTGKRVN</sequence>
<dbReference type="Gene3D" id="2.30.30.390">
    <property type="entry name" value="Hemimethylated DNA-binding domain"/>
    <property type="match status" value="1"/>
</dbReference>
<dbReference type="SMART" id="SM00992">
    <property type="entry name" value="YccV-like"/>
    <property type="match status" value="1"/>
</dbReference>
<gene>
    <name evidence="3" type="primary">hspQ</name>
    <name evidence="3" type="ORF">KME65_10795</name>
</gene>
<accession>A0A944MCL1</accession>
<dbReference type="InterPro" id="IPR011722">
    <property type="entry name" value="Hemimethylated_DNA-bd_dom"/>
</dbReference>
<dbReference type="Proteomes" id="UP000770889">
    <property type="component" value="Unassembled WGS sequence"/>
</dbReference>
<dbReference type="InterPro" id="IPR053189">
    <property type="entry name" value="Clp_protease_adapter_ClpF"/>
</dbReference>
<evidence type="ECO:0000259" key="2">
    <source>
        <dbReference type="SMART" id="SM00992"/>
    </source>
</evidence>
<evidence type="ECO:0000313" key="3">
    <source>
        <dbReference type="EMBL" id="MBT2989438.1"/>
    </source>
</evidence>